<reference evidence="1 2" key="1">
    <citation type="submission" date="2019-09" db="EMBL/GenBank/DDBJ databases">
        <title>Genome sequence of Hymenobacter sp. M3.</title>
        <authorList>
            <person name="Srinivasan S."/>
        </authorList>
    </citation>
    <scope>NUCLEOTIDE SEQUENCE [LARGE SCALE GENOMIC DNA]</scope>
    <source>
        <strain evidence="1 2">M3</strain>
    </source>
</reference>
<dbReference type="EMBL" id="VTWU01000003">
    <property type="protein sequence ID" value="KAA9333395.1"/>
    <property type="molecule type" value="Genomic_DNA"/>
</dbReference>
<comment type="caution">
    <text evidence="1">The sequence shown here is derived from an EMBL/GenBank/DDBJ whole genome shotgun (WGS) entry which is preliminary data.</text>
</comment>
<sequence>MANEQTPLPENEVVAISMSQAEHMLASMLVLDRIEQRVKQQHEMLLLILSKVAPGEYKEEDYDLKGGGDGALVALKGIEADIQFTKQLLGMGKATGK</sequence>
<keyword evidence="2" id="KW-1185">Reference proteome</keyword>
<dbReference type="Proteomes" id="UP000326380">
    <property type="component" value="Unassembled WGS sequence"/>
</dbReference>
<organism evidence="1 2">
    <name type="scientific">Hymenobacter busanensis</name>
    <dbReference type="NCBI Taxonomy" id="2607656"/>
    <lineage>
        <taxon>Bacteria</taxon>
        <taxon>Pseudomonadati</taxon>
        <taxon>Bacteroidota</taxon>
        <taxon>Cytophagia</taxon>
        <taxon>Cytophagales</taxon>
        <taxon>Hymenobacteraceae</taxon>
        <taxon>Hymenobacter</taxon>
    </lineage>
</organism>
<gene>
    <name evidence="1" type="ORF">F0P96_10525</name>
</gene>
<protein>
    <submittedName>
        <fullName evidence="1">Uncharacterized protein</fullName>
    </submittedName>
</protein>
<dbReference type="RefSeq" id="WP_151078816.1">
    <property type="nucleotide sequence ID" value="NZ_CP047647.1"/>
</dbReference>
<evidence type="ECO:0000313" key="2">
    <source>
        <dbReference type="Proteomes" id="UP000326380"/>
    </source>
</evidence>
<evidence type="ECO:0000313" key="1">
    <source>
        <dbReference type="EMBL" id="KAA9333395.1"/>
    </source>
</evidence>
<accession>A0A7L4ZYK3</accession>
<name>A0A7L4ZYK3_9BACT</name>
<dbReference type="AlphaFoldDB" id="A0A7L4ZYK3"/>
<proteinExistence type="predicted"/>